<dbReference type="Proteomes" id="UP000887580">
    <property type="component" value="Unplaced"/>
</dbReference>
<name>A0AC35FTE3_9BILA</name>
<protein>
    <submittedName>
        <fullName evidence="2">RHD domain-containing protein</fullName>
    </submittedName>
</protein>
<reference evidence="2" key="1">
    <citation type="submission" date="2022-11" db="UniProtKB">
        <authorList>
            <consortium name="WormBaseParasite"/>
        </authorList>
    </citation>
    <scope>IDENTIFICATION</scope>
</reference>
<evidence type="ECO:0000313" key="2">
    <source>
        <dbReference type="WBParaSite" id="PS1159_v2.g20701.t1"/>
    </source>
</evidence>
<sequence>MNNLGEITVQMISTTSVSTPQEQLPLPPPPSSTTTTTTPILIFTSLPSTTTQHQQQHEQQNTATNAITECETASPASTQSTSNNTQDYDFLNEWNWQQQQSQIRQQQEESEIDESEQQDGIPTLTVIRQPEEQHRARYLSEGSRGAIKDRSGTSNCTIQISGFYRPTRVELFAATGSGQVIPHQLYRLIPVSGKSANTTPCRKMMAHDGIECLEITLRPESSMTAVLDCVGILKICSYDAKQRKRFHGSAGSQHSAVRIAFRAYIPHEGQANTFTVLETQTETIRCVQQLGVPEVLKMSLRTSAARGGNELFIIGRNFDRNTSVVFREYKNDGSLAWNAEATVDKQFLHQCHIVCTIPTYHNLYRGGNVSVTIRCGQKSSHPINFTYTPSVPEEFTDWRPPSSPQYNHRSDTFDDVYDYSVPTNSGNSSSIFGPTPVTSSGQEYTSVTSSNKYSNEYEINRNFYYDSLKKTYNNDKSESLSPDGKRPRLQLLRYSNSSNSS</sequence>
<accession>A0AC35FTE3</accession>
<evidence type="ECO:0000313" key="1">
    <source>
        <dbReference type="Proteomes" id="UP000887580"/>
    </source>
</evidence>
<organism evidence="1 2">
    <name type="scientific">Panagrolaimus sp. PS1159</name>
    <dbReference type="NCBI Taxonomy" id="55785"/>
    <lineage>
        <taxon>Eukaryota</taxon>
        <taxon>Metazoa</taxon>
        <taxon>Ecdysozoa</taxon>
        <taxon>Nematoda</taxon>
        <taxon>Chromadorea</taxon>
        <taxon>Rhabditida</taxon>
        <taxon>Tylenchina</taxon>
        <taxon>Panagrolaimomorpha</taxon>
        <taxon>Panagrolaimoidea</taxon>
        <taxon>Panagrolaimidae</taxon>
        <taxon>Panagrolaimus</taxon>
    </lineage>
</organism>
<dbReference type="WBParaSite" id="PS1159_v2.g20701.t1">
    <property type="protein sequence ID" value="PS1159_v2.g20701.t1"/>
    <property type="gene ID" value="PS1159_v2.g20701"/>
</dbReference>
<proteinExistence type="predicted"/>